<sequence>VKSHNKQMSQVFLSTDHPSEQTNSSLNRSDSSHDIQDQWIRPDLQVMSALSTTPGTSLGPLQVQSGARDMQLFTVHGKVPAVKESQGPKSTGPATQKTLKRDLINSSGIDIMKLEKRDVDDSNVGGTGIAPQTRREDGSGHLVVGLNMTNAFPQELWNLRLGIACGMRFGGSGTTPDLPW</sequence>
<organism evidence="2 3">
    <name type="scientific">Taxus chinensis</name>
    <name type="common">Chinese yew</name>
    <name type="synonym">Taxus wallichiana var. chinensis</name>
    <dbReference type="NCBI Taxonomy" id="29808"/>
    <lineage>
        <taxon>Eukaryota</taxon>
        <taxon>Viridiplantae</taxon>
        <taxon>Streptophyta</taxon>
        <taxon>Embryophyta</taxon>
        <taxon>Tracheophyta</taxon>
        <taxon>Spermatophyta</taxon>
        <taxon>Pinopsida</taxon>
        <taxon>Pinidae</taxon>
        <taxon>Conifers II</taxon>
        <taxon>Cupressales</taxon>
        <taxon>Taxaceae</taxon>
        <taxon>Taxus</taxon>
    </lineage>
</organism>
<dbReference type="AlphaFoldDB" id="A0AA38F7J4"/>
<name>A0AA38F7J4_TAXCH</name>
<feature type="compositionally biased region" description="Polar residues" evidence="1">
    <location>
        <begin position="20"/>
        <end position="29"/>
    </location>
</feature>
<feature type="non-terminal residue" evidence="2">
    <location>
        <position position="1"/>
    </location>
</feature>
<evidence type="ECO:0000256" key="1">
    <source>
        <dbReference type="SAM" id="MobiDB-lite"/>
    </source>
</evidence>
<evidence type="ECO:0000313" key="3">
    <source>
        <dbReference type="Proteomes" id="UP000824469"/>
    </source>
</evidence>
<comment type="caution">
    <text evidence="2">The sequence shown here is derived from an EMBL/GenBank/DDBJ whole genome shotgun (WGS) entry which is preliminary data.</text>
</comment>
<feature type="region of interest" description="Disordered" evidence="1">
    <location>
        <begin position="1"/>
        <end position="37"/>
    </location>
</feature>
<keyword evidence="3" id="KW-1185">Reference proteome</keyword>
<protein>
    <submittedName>
        <fullName evidence="2">Uncharacterized protein</fullName>
    </submittedName>
</protein>
<gene>
    <name evidence="2" type="ORF">KI387_039082</name>
</gene>
<feature type="compositionally biased region" description="Polar residues" evidence="1">
    <location>
        <begin position="1"/>
        <end position="13"/>
    </location>
</feature>
<feature type="non-terminal residue" evidence="2">
    <location>
        <position position="180"/>
    </location>
</feature>
<accession>A0AA38F7J4</accession>
<dbReference type="EMBL" id="JAHRHJ020000011">
    <property type="protein sequence ID" value="KAH9295494.1"/>
    <property type="molecule type" value="Genomic_DNA"/>
</dbReference>
<evidence type="ECO:0000313" key="2">
    <source>
        <dbReference type="EMBL" id="KAH9295494.1"/>
    </source>
</evidence>
<dbReference type="Proteomes" id="UP000824469">
    <property type="component" value="Unassembled WGS sequence"/>
</dbReference>
<reference evidence="2 3" key="1">
    <citation type="journal article" date="2021" name="Nat. Plants">
        <title>The Taxus genome provides insights into paclitaxel biosynthesis.</title>
        <authorList>
            <person name="Xiong X."/>
            <person name="Gou J."/>
            <person name="Liao Q."/>
            <person name="Li Y."/>
            <person name="Zhou Q."/>
            <person name="Bi G."/>
            <person name="Li C."/>
            <person name="Du R."/>
            <person name="Wang X."/>
            <person name="Sun T."/>
            <person name="Guo L."/>
            <person name="Liang H."/>
            <person name="Lu P."/>
            <person name="Wu Y."/>
            <person name="Zhang Z."/>
            <person name="Ro D.K."/>
            <person name="Shang Y."/>
            <person name="Huang S."/>
            <person name="Yan J."/>
        </authorList>
    </citation>
    <scope>NUCLEOTIDE SEQUENCE [LARGE SCALE GENOMIC DNA]</scope>
    <source>
        <strain evidence="2">Ta-2019</strain>
    </source>
</reference>
<proteinExistence type="predicted"/>